<sequence length="86" mass="9949">MTAEQIEYYQQKVDNWWHGTLPMSQTVDDAVAQANREKPSELMSVRLKGKESKRKAKKGKEKTFGDFYHRLRSVTSEIISVVVAFD</sequence>
<dbReference type="RefSeq" id="XP_030975978.1">
    <property type="nucleotide sequence ID" value="XM_031132516.1"/>
</dbReference>
<reference evidence="2" key="3">
    <citation type="submission" date="2025-08" db="UniProtKB">
        <authorList>
            <consortium name="RefSeq"/>
        </authorList>
    </citation>
    <scope>IDENTIFICATION</scope>
    <source>
        <strain evidence="2">NI907</strain>
    </source>
</reference>
<dbReference type="GeneID" id="41967419"/>
<accession>A0A6P8AM53</accession>
<dbReference type="AlphaFoldDB" id="A0A6P8AM53"/>
<reference evidence="2" key="1">
    <citation type="journal article" date="2019" name="Mol. Biol. Evol.">
        <title>Blast fungal genomes show frequent chromosomal changes, gene gains and losses, and effector gene turnover.</title>
        <authorList>
            <person name="Gomez Luciano L.B."/>
            <person name="Jason Tsai I."/>
            <person name="Chuma I."/>
            <person name="Tosa Y."/>
            <person name="Chen Y.H."/>
            <person name="Li J.Y."/>
            <person name="Li M.Y."/>
            <person name="Jade Lu M.Y."/>
            <person name="Nakayashiki H."/>
            <person name="Li W.H."/>
        </authorList>
    </citation>
    <scope>NUCLEOTIDE SEQUENCE</scope>
    <source>
        <strain evidence="2">NI907</strain>
    </source>
</reference>
<organism evidence="1 2">
    <name type="scientific">Pyricularia grisea</name>
    <name type="common">Crabgrass-specific blast fungus</name>
    <name type="synonym">Magnaporthe grisea</name>
    <dbReference type="NCBI Taxonomy" id="148305"/>
    <lineage>
        <taxon>Eukaryota</taxon>
        <taxon>Fungi</taxon>
        <taxon>Dikarya</taxon>
        <taxon>Ascomycota</taxon>
        <taxon>Pezizomycotina</taxon>
        <taxon>Sordariomycetes</taxon>
        <taxon>Sordariomycetidae</taxon>
        <taxon>Magnaporthales</taxon>
        <taxon>Pyriculariaceae</taxon>
        <taxon>Pyricularia</taxon>
    </lineage>
</organism>
<proteinExistence type="predicted"/>
<dbReference type="KEGG" id="pgri:PgNI_12570"/>
<evidence type="ECO:0000313" key="1">
    <source>
        <dbReference type="Proteomes" id="UP000515153"/>
    </source>
</evidence>
<gene>
    <name evidence="2" type="ORF">PgNI_12570</name>
</gene>
<protein>
    <submittedName>
        <fullName evidence="2">Uncharacterized protein</fullName>
    </submittedName>
</protein>
<reference evidence="2" key="2">
    <citation type="submission" date="2019-10" db="EMBL/GenBank/DDBJ databases">
        <authorList>
            <consortium name="NCBI Genome Project"/>
        </authorList>
    </citation>
    <scope>NUCLEOTIDE SEQUENCE</scope>
    <source>
        <strain evidence="2">NI907</strain>
    </source>
</reference>
<evidence type="ECO:0000313" key="2">
    <source>
        <dbReference type="RefSeq" id="XP_030975978.1"/>
    </source>
</evidence>
<name>A0A6P8AM53_PYRGI</name>
<dbReference type="Proteomes" id="UP000515153">
    <property type="component" value="Unplaced"/>
</dbReference>
<keyword evidence="1" id="KW-1185">Reference proteome</keyword>